<organism evidence="1 2">
    <name type="scientific">Nitzschia inconspicua</name>
    <dbReference type="NCBI Taxonomy" id="303405"/>
    <lineage>
        <taxon>Eukaryota</taxon>
        <taxon>Sar</taxon>
        <taxon>Stramenopiles</taxon>
        <taxon>Ochrophyta</taxon>
        <taxon>Bacillariophyta</taxon>
        <taxon>Bacillariophyceae</taxon>
        <taxon>Bacillariophycidae</taxon>
        <taxon>Bacillariales</taxon>
        <taxon>Bacillariaceae</taxon>
        <taxon>Nitzschia</taxon>
    </lineage>
</organism>
<evidence type="ECO:0000313" key="2">
    <source>
        <dbReference type="Proteomes" id="UP000693970"/>
    </source>
</evidence>
<sequence length="260" mass="29609">MSSSALSVSDLAAKLFVQRAMESSNSPKSVLSFFFGLDFTAPSDEYKPAMRDGLPLREMQGIWYGGGNDYDKMCQAFIPTIRSVVGDRKGLREKMPDEYKLWNDSVDGIMSQVLLCDQLTRNAFRGTEEAFQYDTVGEELVRQLVDDFFQDNPQSQSVPGEIYPPYVSFMVTALMHSENVENLNLASDLLAASIQRFKDREIAMNSLKFQVGFLEDHRSIIDRFGRYPHRNSKLGRENTTEEQAWLEDKEKLPVWAKSQG</sequence>
<reference evidence="1" key="2">
    <citation type="submission" date="2021-04" db="EMBL/GenBank/DDBJ databases">
        <authorList>
            <person name="Podell S."/>
        </authorList>
    </citation>
    <scope>NUCLEOTIDE SEQUENCE</scope>
    <source>
        <strain evidence="1">Hildebrandi</strain>
    </source>
</reference>
<proteinExistence type="predicted"/>
<dbReference type="OrthoDB" id="414698at2759"/>
<accession>A0A9K3LHR6</accession>
<keyword evidence="2" id="KW-1185">Reference proteome</keyword>
<protein>
    <submittedName>
        <fullName evidence="1">DUF924 domain containing protein</fullName>
    </submittedName>
</protein>
<gene>
    <name evidence="1" type="ORF">IV203_025978</name>
</gene>
<dbReference type="AlphaFoldDB" id="A0A9K3LHR6"/>
<evidence type="ECO:0000313" key="1">
    <source>
        <dbReference type="EMBL" id="KAG7362312.1"/>
    </source>
</evidence>
<name>A0A9K3LHR6_9STRA</name>
<reference evidence="1" key="1">
    <citation type="journal article" date="2021" name="Sci. Rep.">
        <title>Diploid genomic architecture of Nitzschia inconspicua, an elite biomass production diatom.</title>
        <authorList>
            <person name="Oliver A."/>
            <person name="Podell S."/>
            <person name="Pinowska A."/>
            <person name="Traller J.C."/>
            <person name="Smith S.R."/>
            <person name="McClure R."/>
            <person name="Beliaev A."/>
            <person name="Bohutskyi P."/>
            <person name="Hill E.A."/>
            <person name="Rabines A."/>
            <person name="Zheng H."/>
            <person name="Allen L.Z."/>
            <person name="Kuo A."/>
            <person name="Grigoriev I.V."/>
            <person name="Allen A.E."/>
            <person name="Hazlebeck D."/>
            <person name="Allen E.E."/>
        </authorList>
    </citation>
    <scope>NUCLEOTIDE SEQUENCE</scope>
    <source>
        <strain evidence="1">Hildebrandi</strain>
    </source>
</reference>
<dbReference type="EMBL" id="JAGRRH010000012">
    <property type="protein sequence ID" value="KAG7362312.1"/>
    <property type="molecule type" value="Genomic_DNA"/>
</dbReference>
<dbReference type="Pfam" id="PF06041">
    <property type="entry name" value="DUF924"/>
    <property type="match status" value="1"/>
</dbReference>
<dbReference type="InterPro" id="IPR010323">
    <property type="entry name" value="DUF924"/>
</dbReference>
<comment type="caution">
    <text evidence="1">The sequence shown here is derived from an EMBL/GenBank/DDBJ whole genome shotgun (WGS) entry which is preliminary data.</text>
</comment>
<dbReference type="Proteomes" id="UP000693970">
    <property type="component" value="Unassembled WGS sequence"/>
</dbReference>